<dbReference type="Pfam" id="PF00144">
    <property type="entry name" value="Beta-lactamase"/>
    <property type="match status" value="1"/>
</dbReference>
<evidence type="ECO:0000313" key="4">
    <source>
        <dbReference type="EMBL" id="OAQ30785.1"/>
    </source>
</evidence>
<organism evidence="4 5">
    <name type="scientific">Linnemannia elongata AG-77</name>
    <dbReference type="NCBI Taxonomy" id="1314771"/>
    <lineage>
        <taxon>Eukaryota</taxon>
        <taxon>Fungi</taxon>
        <taxon>Fungi incertae sedis</taxon>
        <taxon>Mucoromycota</taxon>
        <taxon>Mortierellomycotina</taxon>
        <taxon>Mortierellomycetes</taxon>
        <taxon>Mortierellales</taxon>
        <taxon>Mortierellaceae</taxon>
        <taxon>Linnemannia</taxon>
    </lineage>
</organism>
<dbReference type="Pfam" id="PF11954">
    <property type="entry name" value="DUF3471"/>
    <property type="match status" value="1"/>
</dbReference>
<protein>
    <submittedName>
        <fullName evidence="4">Beta-lactamase/transpeptidase-like protein</fullName>
    </submittedName>
</protein>
<evidence type="ECO:0000259" key="3">
    <source>
        <dbReference type="Pfam" id="PF11954"/>
    </source>
</evidence>
<dbReference type="AlphaFoldDB" id="A0A197JZY1"/>
<evidence type="ECO:0000259" key="2">
    <source>
        <dbReference type="Pfam" id="PF00144"/>
    </source>
</evidence>
<gene>
    <name evidence="4" type="ORF">K457DRAFT_17965</name>
</gene>
<dbReference type="PANTHER" id="PTHR46825">
    <property type="entry name" value="D-ALANYL-D-ALANINE-CARBOXYPEPTIDASE/ENDOPEPTIDASE AMPH"/>
    <property type="match status" value="1"/>
</dbReference>
<dbReference type="Gene3D" id="2.40.128.600">
    <property type="match status" value="1"/>
</dbReference>
<sequence>MPHFLLSKSSRLLFRSSFTHPRLLHHRGSISLARTISTTTSSADVPAANPSSEFLNNLPAILEKARVDGGIPGMSVAIMYKGEIVFAQGFGKRNLKDPFTKETVSHIASVTKAFTATAIGELVAEGKVDWDKTPVSEYLPEFQLKDAILTSQLTFADMLSHRTPVPTIDFAWFRSNEATRTHIKQLRHLDLPSSKLSPSINYNNIIYAVAGEAAANVAGMSYRELISVKLFEPLGFRNAGLSQLEMAKHPDFAMPYDAATFEDARNGIHEEGYIDEIPMADAPAGDIYMNVMDLAKWGRIILKEGELDGKQILNKESIQETLKPHNIVYHPERRRDFGPTTGYGLGWMLDSYKGRTIIQHGGCNAGYRSNLAFYPDDDLVVAHLANIYITELPTNLPYYIADGLLDLPKTTDWMNEVSLNTTQETYDTFAMIRNGDLPGRIDGKPCNHELIAYVGDYVHPVHGKVTVTLQEDDNNGGILHMRLRTLESKLNHYHYETFKGYVHDFTLKGNILFTFQTCSKGDVDAIHITIMGSDPTPFKKTDKVPEP</sequence>
<dbReference type="EMBL" id="KV442033">
    <property type="protein sequence ID" value="OAQ30785.1"/>
    <property type="molecule type" value="Genomic_DNA"/>
</dbReference>
<dbReference type="InterPro" id="IPR021860">
    <property type="entry name" value="Peptidase_S12_Pab87-rel_C"/>
</dbReference>
<evidence type="ECO:0000256" key="1">
    <source>
        <dbReference type="ARBA" id="ARBA00038215"/>
    </source>
</evidence>
<dbReference type="Proteomes" id="UP000078512">
    <property type="component" value="Unassembled WGS sequence"/>
</dbReference>
<proteinExistence type="inferred from homology"/>
<dbReference type="InterPro" id="IPR050491">
    <property type="entry name" value="AmpC-like"/>
</dbReference>
<feature type="domain" description="Peptidase S12 Pab87-related C-terminal" evidence="3">
    <location>
        <begin position="444"/>
        <end position="536"/>
    </location>
</feature>
<dbReference type="SUPFAM" id="SSF56601">
    <property type="entry name" value="beta-lactamase/transpeptidase-like"/>
    <property type="match status" value="1"/>
</dbReference>
<reference evidence="4 5" key="1">
    <citation type="submission" date="2016-05" db="EMBL/GenBank/DDBJ databases">
        <title>Genome sequencing reveals origins of a unique bacterial endosymbiosis in the earliest lineages of terrestrial Fungi.</title>
        <authorList>
            <consortium name="DOE Joint Genome Institute"/>
            <person name="Uehling J."/>
            <person name="Gryganskyi A."/>
            <person name="Hameed K."/>
            <person name="Tschaplinski T."/>
            <person name="Misztal P."/>
            <person name="Wu S."/>
            <person name="Desiro A."/>
            <person name="Vande Pol N."/>
            <person name="Du Z.-Y."/>
            <person name="Zienkiewicz A."/>
            <person name="Zienkiewicz K."/>
            <person name="Morin E."/>
            <person name="Tisserant E."/>
            <person name="Splivallo R."/>
            <person name="Hainaut M."/>
            <person name="Henrissat B."/>
            <person name="Ohm R."/>
            <person name="Kuo A."/>
            <person name="Yan J."/>
            <person name="Lipzen A."/>
            <person name="Nolan M."/>
            <person name="Labutti K."/>
            <person name="Barry K."/>
            <person name="Goldstein A."/>
            <person name="Labbe J."/>
            <person name="Schadt C."/>
            <person name="Tuskan G."/>
            <person name="Grigoriev I."/>
            <person name="Martin F."/>
            <person name="Vilgalys R."/>
            <person name="Bonito G."/>
        </authorList>
    </citation>
    <scope>NUCLEOTIDE SEQUENCE [LARGE SCALE GENOMIC DNA]</scope>
    <source>
        <strain evidence="4 5">AG-77</strain>
    </source>
</reference>
<dbReference type="InterPro" id="IPR001466">
    <property type="entry name" value="Beta-lactam-related"/>
</dbReference>
<dbReference type="Gene3D" id="3.40.710.10">
    <property type="entry name" value="DD-peptidase/beta-lactamase superfamily"/>
    <property type="match status" value="1"/>
</dbReference>
<dbReference type="STRING" id="1314771.A0A197JZY1"/>
<name>A0A197JZY1_9FUNG</name>
<dbReference type="OrthoDB" id="5946976at2759"/>
<accession>A0A197JZY1</accession>
<keyword evidence="5" id="KW-1185">Reference proteome</keyword>
<comment type="similarity">
    <text evidence="1">Belongs to the peptidase S12 family.</text>
</comment>
<dbReference type="PANTHER" id="PTHR46825:SF15">
    <property type="entry name" value="BETA-LACTAMASE-RELATED DOMAIN-CONTAINING PROTEIN"/>
    <property type="match status" value="1"/>
</dbReference>
<evidence type="ECO:0000313" key="5">
    <source>
        <dbReference type="Proteomes" id="UP000078512"/>
    </source>
</evidence>
<dbReference type="InterPro" id="IPR012338">
    <property type="entry name" value="Beta-lactam/transpept-like"/>
</dbReference>
<feature type="domain" description="Beta-lactamase-related" evidence="2">
    <location>
        <begin position="63"/>
        <end position="390"/>
    </location>
</feature>